<dbReference type="EMBL" id="FXZK01000003">
    <property type="protein sequence ID" value="SMY07751.1"/>
    <property type="molecule type" value="Genomic_DNA"/>
</dbReference>
<dbReference type="Pfam" id="PF00067">
    <property type="entry name" value="p450"/>
    <property type="match status" value="1"/>
</dbReference>
<dbReference type="Proteomes" id="UP000201613">
    <property type="component" value="Unassembled WGS sequence"/>
</dbReference>
<keyword evidence="2 8" id="KW-0349">Heme</keyword>
<keyword evidence="6 8" id="KW-0503">Monooxygenase</keyword>
<gene>
    <name evidence="9" type="primary">bioI_1</name>
    <name evidence="9" type="ORF">LOM8899_01891</name>
</gene>
<dbReference type="PROSITE" id="PS00086">
    <property type="entry name" value="CYTOCHROME_P450"/>
    <property type="match status" value="1"/>
</dbReference>
<evidence type="ECO:0000256" key="8">
    <source>
        <dbReference type="RuleBase" id="RU000461"/>
    </source>
</evidence>
<evidence type="ECO:0000256" key="2">
    <source>
        <dbReference type="ARBA" id="ARBA00022617"/>
    </source>
</evidence>
<dbReference type="InterPro" id="IPR017972">
    <property type="entry name" value="Cyt_P450_CS"/>
</dbReference>
<reference evidence="9 10" key="1">
    <citation type="submission" date="2017-05" db="EMBL/GenBank/DDBJ databases">
        <authorList>
            <person name="Song R."/>
            <person name="Chenine A.L."/>
            <person name="Ruprecht R.M."/>
        </authorList>
    </citation>
    <scope>NUCLEOTIDE SEQUENCE [LARGE SCALE GENOMIC DNA]</scope>
    <source>
        <strain evidence="9 10">CECT 8899</strain>
    </source>
</reference>
<keyword evidence="10" id="KW-1185">Reference proteome</keyword>
<dbReference type="PANTHER" id="PTHR46696:SF1">
    <property type="entry name" value="CYTOCHROME P450 YJIB-RELATED"/>
    <property type="match status" value="1"/>
</dbReference>
<dbReference type="AlphaFoldDB" id="A0A238LDQ8"/>
<organism evidence="9 10">
    <name type="scientific">Flavimaricola marinus</name>
    <dbReference type="NCBI Taxonomy" id="1819565"/>
    <lineage>
        <taxon>Bacteria</taxon>
        <taxon>Pseudomonadati</taxon>
        <taxon>Pseudomonadota</taxon>
        <taxon>Alphaproteobacteria</taxon>
        <taxon>Rhodobacterales</taxon>
        <taxon>Paracoccaceae</taxon>
        <taxon>Flavimaricola</taxon>
    </lineage>
</organism>
<dbReference type="SUPFAM" id="SSF48264">
    <property type="entry name" value="Cytochrome P450"/>
    <property type="match status" value="1"/>
</dbReference>
<accession>A0A238LDQ8</accession>
<dbReference type="PANTHER" id="PTHR46696">
    <property type="entry name" value="P450, PUTATIVE (EUROFUNG)-RELATED"/>
    <property type="match status" value="1"/>
</dbReference>
<dbReference type="PRINTS" id="PR00385">
    <property type="entry name" value="P450"/>
</dbReference>
<evidence type="ECO:0000256" key="4">
    <source>
        <dbReference type="ARBA" id="ARBA00023002"/>
    </source>
</evidence>
<dbReference type="GO" id="GO:0005506">
    <property type="term" value="F:iron ion binding"/>
    <property type="evidence" value="ECO:0007669"/>
    <property type="project" value="InterPro"/>
</dbReference>
<dbReference type="InterPro" id="IPR001128">
    <property type="entry name" value="Cyt_P450"/>
</dbReference>
<dbReference type="GO" id="GO:0016705">
    <property type="term" value="F:oxidoreductase activity, acting on paired donors, with incorporation or reduction of molecular oxygen"/>
    <property type="evidence" value="ECO:0007669"/>
    <property type="project" value="InterPro"/>
</dbReference>
<comment type="function">
    <text evidence="7">Cytochromes P450 are a group of heme-thiolate monooxygenases. They oxidize a variety of structurally unrelated compounds, including steroids, fatty acids, and xenobiotics.</text>
</comment>
<evidence type="ECO:0000256" key="3">
    <source>
        <dbReference type="ARBA" id="ARBA00022723"/>
    </source>
</evidence>
<dbReference type="GO" id="GO:0004497">
    <property type="term" value="F:monooxygenase activity"/>
    <property type="evidence" value="ECO:0007669"/>
    <property type="project" value="UniProtKB-KW"/>
</dbReference>
<sequence>MQLDLTDPAFLTDPDETLSRLRAEGGLVRTRIPLIGQVWLTTTDAGARALLKSPDLFVRDFGTVGGKPLSAKFWWLPGFMKPLLAGILGQDGADHTRLRGMVDSAFARSSIDDLRPKLRSIADTLLDSADPAKPCDIVSRYARPLPLTAICTLLGVPEEDQGKVAHWVSPVSGPVTPWGIARALPGLWRLTRYFRADFSAQRAAPRPGLIGDLVQVRDGTDRLSDDELLAMVVVLFIAGHETTVHLISNALHRVLQDDALRQGLIAAPETVGLLVEEVLRHDSPVMMTKPLFATRDTTFEGQALKAGDQVAALLIGANHDPARHSEPAAFTADRRPNAHLGFGTGPHVCLGMQLARAEAQVAITTLLDRYPQAQLDGAAQRLRRVGLNGFSKLPVRLAPK</sequence>
<dbReference type="GO" id="GO:0020037">
    <property type="term" value="F:heme binding"/>
    <property type="evidence" value="ECO:0007669"/>
    <property type="project" value="InterPro"/>
</dbReference>
<evidence type="ECO:0000313" key="9">
    <source>
        <dbReference type="EMBL" id="SMY07751.1"/>
    </source>
</evidence>
<dbReference type="Gene3D" id="1.10.630.10">
    <property type="entry name" value="Cytochrome P450"/>
    <property type="match status" value="1"/>
</dbReference>
<evidence type="ECO:0000256" key="1">
    <source>
        <dbReference type="ARBA" id="ARBA00010617"/>
    </source>
</evidence>
<evidence type="ECO:0000256" key="7">
    <source>
        <dbReference type="ARBA" id="ARBA00043906"/>
    </source>
</evidence>
<dbReference type="InterPro" id="IPR002397">
    <property type="entry name" value="Cyt_P450_B"/>
</dbReference>
<keyword evidence="3 8" id="KW-0479">Metal-binding</keyword>
<name>A0A238LDQ8_9RHOB</name>
<protein>
    <submittedName>
        <fullName evidence="9">Biotin biosynthesis cytochrome P450</fullName>
        <ecNumber evidence="9">1.14.15.12</ecNumber>
    </submittedName>
</protein>
<evidence type="ECO:0000256" key="6">
    <source>
        <dbReference type="ARBA" id="ARBA00023033"/>
    </source>
</evidence>
<proteinExistence type="inferred from homology"/>
<evidence type="ECO:0000256" key="5">
    <source>
        <dbReference type="ARBA" id="ARBA00023004"/>
    </source>
</evidence>
<keyword evidence="5 8" id="KW-0408">Iron</keyword>
<comment type="similarity">
    <text evidence="1 8">Belongs to the cytochrome P450 family.</text>
</comment>
<evidence type="ECO:0000313" key="10">
    <source>
        <dbReference type="Proteomes" id="UP000201613"/>
    </source>
</evidence>
<dbReference type="FunFam" id="1.10.630.10:FF:000018">
    <property type="entry name" value="Cytochrome P450 monooxygenase"/>
    <property type="match status" value="1"/>
</dbReference>
<dbReference type="PRINTS" id="PR00359">
    <property type="entry name" value="BP450"/>
</dbReference>
<dbReference type="EC" id="1.14.15.12" evidence="9"/>
<dbReference type="InterPro" id="IPR036396">
    <property type="entry name" value="Cyt_P450_sf"/>
</dbReference>
<keyword evidence="4 8" id="KW-0560">Oxidoreductase</keyword>